<evidence type="ECO:0000313" key="2">
    <source>
        <dbReference type="EMBL" id="MFC6165468.1"/>
    </source>
</evidence>
<gene>
    <name evidence="2" type="ORF">ACFP3T_12375</name>
</gene>
<reference evidence="3" key="1">
    <citation type="journal article" date="2019" name="Int. J. Syst. Evol. Microbiol.">
        <title>The Global Catalogue of Microorganisms (GCM) 10K type strain sequencing project: providing services to taxonomists for standard genome sequencing and annotation.</title>
        <authorList>
            <consortium name="The Broad Institute Genomics Platform"/>
            <consortium name="The Broad Institute Genome Sequencing Center for Infectious Disease"/>
            <person name="Wu L."/>
            <person name="Ma J."/>
        </authorList>
    </citation>
    <scope>NUCLEOTIDE SEQUENCE [LARGE SCALE GENOMIC DNA]</scope>
    <source>
        <strain evidence="3">CCM 8932</strain>
    </source>
</reference>
<evidence type="ECO:0000313" key="3">
    <source>
        <dbReference type="Proteomes" id="UP001596253"/>
    </source>
</evidence>
<protein>
    <submittedName>
        <fullName evidence="2">DUF58 domain-containing protein</fullName>
    </submittedName>
</protein>
<name>A0ABW1R6F8_9LACO</name>
<keyword evidence="3" id="KW-1185">Reference proteome</keyword>
<feature type="transmembrane region" description="Helical" evidence="1">
    <location>
        <begin position="7"/>
        <end position="24"/>
    </location>
</feature>
<dbReference type="Proteomes" id="UP001596253">
    <property type="component" value="Unassembled WGS sequence"/>
</dbReference>
<keyword evidence="1" id="KW-0812">Transmembrane</keyword>
<feature type="transmembrane region" description="Helical" evidence="1">
    <location>
        <begin position="30"/>
        <end position="52"/>
    </location>
</feature>
<proteinExistence type="predicted"/>
<evidence type="ECO:0000256" key="1">
    <source>
        <dbReference type="SAM" id="Phobius"/>
    </source>
</evidence>
<organism evidence="2 3">
    <name type="scientific">Lactiplantibacillus dongliensis</name>
    <dbReference type="NCBI Taxonomy" id="2559919"/>
    <lineage>
        <taxon>Bacteria</taxon>
        <taxon>Bacillati</taxon>
        <taxon>Bacillota</taxon>
        <taxon>Bacilli</taxon>
        <taxon>Lactobacillales</taxon>
        <taxon>Lactobacillaceae</taxon>
        <taxon>Lactiplantibacillus</taxon>
    </lineage>
</organism>
<comment type="caution">
    <text evidence="2">The sequence shown here is derived from an EMBL/GenBank/DDBJ whole genome shotgun (WGS) entry which is preliminary data.</text>
</comment>
<keyword evidence="1" id="KW-0472">Membrane</keyword>
<accession>A0ABW1R6F8</accession>
<dbReference type="PANTHER" id="PTHR34351">
    <property type="entry name" value="SLR1927 PROTEIN-RELATED"/>
    <property type="match status" value="1"/>
</dbReference>
<sequence length="333" mass="36575">MNSLKSIGHNLIFVAVIALFWGYALSFNNATGWAVAASITGIGLLSALTLLIPLHRLTVHATLVKQQNRQFLQLTLPAKPWLTWVTLSLQNPELTLQPTGQPQQWQTTTPLPRGVYDQVTLNLRFNDPLHLLVKRRRQTLKTALIVPPVLASTAAATIFKQLAPLIHAAPTNSSDASGFETQDFRPYHPGDPSNQIDWKLSAKQQTPMLRVLANDEPAPWGWVFFATSDTDLEAHLAAFYTFVQLVSDLPANILLLGATQQLSANVLPDAFASYQPANTTAVPATALRQHRIVLFADHSAQARALFDQLQAQNLQVTRFDWAAKGGGPDASRT</sequence>
<dbReference type="RefSeq" id="WP_137640611.1">
    <property type="nucleotide sequence ID" value="NZ_BJDK01000024.1"/>
</dbReference>
<keyword evidence="1" id="KW-1133">Transmembrane helix</keyword>
<dbReference type="EMBL" id="JBHSSD010000052">
    <property type="protein sequence ID" value="MFC6165468.1"/>
    <property type="molecule type" value="Genomic_DNA"/>
</dbReference>